<sequence>MTGKLGTTTMVITIDRPDEINPNISLFHPRAFEQTIGDFLTFLRGDVVSSDMQEWHAPVQWQPIPRINNICAKFQIRSAYDANRYERWIVTPISSTHLLSISFKLSWNHVHHKMGGINSEEQHDISNMEQLCDDTMDSLEVKLSAKALAQQQTALAGLDDTSLVSDYPPLKWESYKTIGLE</sequence>
<name>A0AAW7X7X4_9GAMM</name>
<dbReference type="EMBL" id="JAUOPB010000006">
    <property type="protein sequence ID" value="MDO6422593.1"/>
    <property type="molecule type" value="Genomic_DNA"/>
</dbReference>
<evidence type="ECO:0000313" key="2">
    <source>
        <dbReference type="Proteomes" id="UP001169760"/>
    </source>
</evidence>
<accession>A0AAW7X7X4</accession>
<organism evidence="1 2">
    <name type="scientific">Saccharophagus degradans</name>
    <dbReference type="NCBI Taxonomy" id="86304"/>
    <lineage>
        <taxon>Bacteria</taxon>
        <taxon>Pseudomonadati</taxon>
        <taxon>Pseudomonadota</taxon>
        <taxon>Gammaproteobacteria</taxon>
        <taxon>Cellvibrionales</taxon>
        <taxon>Cellvibrionaceae</taxon>
        <taxon>Saccharophagus</taxon>
    </lineage>
</organism>
<dbReference type="RefSeq" id="WP_216064862.1">
    <property type="nucleotide sequence ID" value="NZ_JAHKPP010000036.1"/>
</dbReference>
<dbReference type="AlphaFoldDB" id="A0AAW7X7X4"/>
<dbReference type="Proteomes" id="UP001169760">
    <property type="component" value="Unassembled WGS sequence"/>
</dbReference>
<evidence type="ECO:0000313" key="1">
    <source>
        <dbReference type="EMBL" id="MDO6422593.1"/>
    </source>
</evidence>
<reference evidence="1" key="1">
    <citation type="submission" date="2023-07" db="EMBL/GenBank/DDBJ databases">
        <title>Genome content predicts the carbon catabolic preferences of heterotrophic bacteria.</title>
        <authorList>
            <person name="Gralka M."/>
        </authorList>
    </citation>
    <scope>NUCLEOTIDE SEQUENCE</scope>
    <source>
        <strain evidence="1">I3M17_2</strain>
    </source>
</reference>
<gene>
    <name evidence="1" type="ORF">Q4521_08920</name>
</gene>
<comment type="caution">
    <text evidence="1">The sequence shown here is derived from an EMBL/GenBank/DDBJ whole genome shotgun (WGS) entry which is preliminary data.</text>
</comment>
<proteinExistence type="predicted"/>
<protein>
    <submittedName>
        <fullName evidence="1">Uncharacterized protein</fullName>
    </submittedName>
</protein>